<feature type="domain" description="GST C-terminal" evidence="2">
    <location>
        <begin position="88"/>
        <end position="253"/>
    </location>
</feature>
<dbReference type="AlphaFoldDB" id="A0AAD4H3W5"/>
<dbReference type="PROSITE" id="PS50405">
    <property type="entry name" value="GST_CTER"/>
    <property type="match status" value="1"/>
</dbReference>
<comment type="caution">
    <text evidence="3">The sequence shown here is derived from an EMBL/GenBank/DDBJ whole genome shotgun (WGS) entry which is preliminary data.</text>
</comment>
<dbReference type="InterPro" id="IPR004046">
    <property type="entry name" value="GST_C"/>
</dbReference>
<keyword evidence="4" id="KW-1185">Reference proteome</keyword>
<dbReference type="InterPro" id="IPR050213">
    <property type="entry name" value="GST_superfamily"/>
</dbReference>
<evidence type="ECO:0000313" key="4">
    <source>
        <dbReference type="Proteomes" id="UP001194580"/>
    </source>
</evidence>
<dbReference type="Proteomes" id="UP001194580">
    <property type="component" value="Unassembled WGS sequence"/>
</dbReference>
<evidence type="ECO:0000313" key="3">
    <source>
        <dbReference type="EMBL" id="KAG0271055.1"/>
    </source>
</evidence>
<dbReference type="InterPro" id="IPR010987">
    <property type="entry name" value="Glutathione-S-Trfase_C-like"/>
</dbReference>
<dbReference type="InterPro" id="IPR036249">
    <property type="entry name" value="Thioredoxin-like_sf"/>
</dbReference>
<accession>A0AAD4H3W5</accession>
<dbReference type="EMBL" id="JAAAIL010001239">
    <property type="protein sequence ID" value="KAG0271055.1"/>
    <property type="molecule type" value="Genomic_DNA"/>
</dbReference>
<dbReference type="SUPFAM" id="SSF52833">
    <property type="entry name" value="Thioredoxin-like"/>
    <property type="match status" value="1"/>
</dbReference>
<dbReference type="GO" id="GO:0006749">
    <property type="term" value="P:glutathione metabolic process"/>
    <property type="evidence" value="ECO:0007669"/>
    <property type="project" value="TreeGrafter"/>
</dbReference>
<dbReference type="PROSITE" id="PS50404">
    <property type="entry name" value="GST_NTER"/>
    <property type="match status" value="1"/>
</dbReference>
<feature type="domain" description="GST N-terminal" evidence="1">
    <location>
        <begin position="25"/>
        <end position="107"/>
    </location>
</feature>
<dbReference type="Gene3D" id="1.20.1050.10">
    <property type="match status" value="1"/>
</dbReference>
<name>A0AAD4H3W5_9FUNG</name>
<dbReference type="Pfam" id="PF14497">
    <property type="entry name" value="GST_C_3"/>
    <property type="match status" value="1"/>
</dbReference>
<reference evidence="3" key="1">
    <citation type="journal article" date="2020" name="Fungal Divers.">
        <title>Resolving the Mortierellaceae phylogeny through synthesis of multi-gene phylogenetics and phylogenomics.</title>
        <authorList>
            <person name="Vandepol N."/>
            <person name="Liber J."/>
            <person name="Desiro A."/>
            <person name="Na H."/>
            <person name="Kennedy M."/>
            <person name="Barry K."/>
            <person name="Grigoriev I.V."/>
            <person name="Miller A.N."/>
            <person name="O'Donnell K."/>
            <person name="Stajich J.E."/>
            <person name="Bonito G."/>
        </authorList>
    </citation>
    <scope>NUCLEOTIDE SEQUENCE</scope>
    <source>
        <strain evidence="3">NRRL 28262</strain>
    </source>
</reference>
<proteinExistence type="predicted"/>
<dbReference type="InterPro" id="IPR004045">
    <property type="entry name" value="Glutathione_S-Trfase_N"/>
</dbReference>
<dbReference type="Gene3D" id="3.40.30.10">
    <property type="entry name" value="Glutaredoxin"/>
    <property type="match status" value="1"/>
</dbReference>
<dbReference type="SUPFAM" id="SSF47616">
    <property type="entry name" value="GST C-terminal domain-like"/>
    <property type="match status" value="1"/>
</dbReference>
<sequence length="253" mass="29198">MSNFQSYQNGASAEENSRTLTSPDTTFRIVYWDIACVAATARDMLAYGKGKWTDETYQKTPGWFNKIISPYKVLPVLNVISPEGKELVLSESIVIDQYLAKRFNLLGDNESQEWTIKSHYSNIHYLRERSLMKMTWTWADKRQEALELFLESTLPDFIENHEFHLRANGSNGHYVGDRLSLADIHLVNVMDHFSQLPNGDRFTAQFAKSQLLTKVRHSVESNPEIAAWRASEEWKKFDEGSTRNYEITRPPPA</sequence>
<protein>
    <submittedName>
        <fullName evidence="3">Glutathione S-transferase S1</fullName>
    </submittedName>
</protein>
<gene>
    <name evidence="3" type="primary">GSTS1_3</name>
    <name evidence="3" type="ORF">BGZ95_001200</name>
</gene>
<evidence type="ECO:0000259" key="2">
    <source>
        <dbReference type="PROSITE" id="PS50405"/>
    </source>
</evidence>
<dbReference type="GO" id="GO:0004364">
    <property type="term" value="F:glutathione transferase activity"/>
    <property type="evidence" value="ECO:0007669"/>
    <property type="project" value="TreeGrafter"/>
</dbReference>
<dbReference type="InterPro" id="IPR036282">
    <property type="entry name" value="Glutathione-S-Trfase_C_sf"/>
</dbReference>
<organism evidence="3 4">
    <name type="scientific">Linnemannia exigua</name>
    <dbReference type="NCBI Taxonomy" id="604196"/>
    <lineage>
        <taxon>Eukaryota</taxon>
        <taxon>Fungi</taxon>
        <taxon>Fungi incertae sedis</taxon>
        <taxon>Mucoromycota</taxon>
        <taxon>Mortierellomycotina</taxon>
        <taxon>Mortierellomycetes</taxon>
        <taxon>Mortierellales</taxon>
        <taxon>Mortierellaceae</taxon>
        <taxon>Linnemannia</taxon>
    </lineage>
</organism>
<evidence type="ECO:0000259" key="1">
    <source>
        <dbReference type="PROSITE" id="PS50404"/>
    </source>
</evidence>
<dbReference type="PANTHER" id="PTHR11571">
    <property type="entry name" value="GLUTATHIONE S-TRANSFERASE"/>
    <property type="match status" value="1"/>
</dbReference>